<name>A0A382MFU1_9ZZZZ</name>
<dbReference type="GO" id="GO:0016682">
    <property type="term" value="F:oxidoreductase activity, acting on diphenols and related substances as donors, oxygen as acceptor"/>
    <property type="evidence" value="ECO:0007669"/>
    <property type="project" value="TreeGrafter"/>
</dbReference>
<feature type="non-terminal residue" evidence="12">
    <location>
        <position position="343"/>
    </location>
</feature>
<dbReference type="GO" id="GO:0020037">
    <property type="term" value="F:heme binding"/>
    <property type="evidence" value="ECO:0007669"/>
    <property type="project" value="TreeGrafter"/>
</dbReference>
<comment type="subcellular location">
    <subcellularLocation>
        <location evidence="1">Cell membrane</location>
        <topology evidence="1">Multi-pass membrane protein</topology>
    </subcellularLocation>
</comment>
<gene>
    <name evidence="12" type="ORF">METZ01_LOCUS299471</name>
</gene>
<evidence type="ECO:0000256" key="9">
    <source>
        <dbReference type="ARBA" id="ARBA00023004"/>
    </source>
</evidence>
<feature type="transmembrane region" description="Helical" evidence="11">
    <location>
        <begin position="293"/>
        <end position="312"/>
    </location>
</feature>
<evidence type="ECO:0000256" key="6">
    <source>
        <dbReference type="ARBA" id="ARBA00022723"/>
    </source>
</evidence>
<keyword evidence="8 11" id="KW-1133">Transmembrane helix</keyword>
<evidence type="ECO:0000256" key="4">
    <source>
        <dbReference type="ARBA" id="ARBA00022617"/>
    </source>
</evidence>
<evidence type="ECO:0000256" key="3">
    <source>
        <dbReference type="ARBA" id="ARBA00022475"/>
    </source>
</evidence>
<accession>A0A382MFU1</accession>
<keyword evidence="4" id="KW-0349">Heme</keyword>
<organism evidence="12">
    <name type="scientific">marine metagenome</name>
    <dbReference type="NCBI Taxonomy" id="408172"/>
    <lineage>
        <taxon>unclassified sequences</taxon>
        <taxon>metagenomes</taxon>
        <taxon>ecological metagenomes</taxon>
    </lineage>
</organism>
<evidence type="ECO:0000256" key="7">
    <source>
        <dbReference type="ARBA" id="ARBA00022982"/>
    </source>
</evidence>
<keyword evidence="2" id="KW-0813">Transport</keyword>
<evidence type="ECO:0000256" key="11">
    <source>
        <dbReference type="SAM" id="Phobius"/>
    </source>
</evidence>
<dbReference type="PANTHER" id="PTHR30365:SF14">
    <property type="entry name" value="CYTOCHROME BD MENAQUINOL OXIDASE SUBUNIT I-RELATED"/>
    <property type="match status" value="1"/>
</dbReference>
<evidence type="ECO:0000313" key="12">
    <source>
        <dbReference type="EMBL" id="SVC46617.1"/>
    </source>
</evidence>
<dbReference type="GO" id="GO:0019646">
    <property type="term" value="P:aerobic electron transport chain"/>
    <property type="evidence" value="ECO:0007669"/>
    <property type="project" value="InterPro"/>
</dbReference>
<evidence type="ECO:0000256" key="8">
    <source>
        <dbReference type="ARBA" id="ARBA00022989"/>
    </source>
</evidence>
<feature type="transmembrane region" description="Helical" evidence="11">
    <location>
        <begin position="119"/>
        <end position="139"/>
    </location>
</feature>
<keyword evidence="7" id="KW-0249">Electron transport</keyword>
<feature type="transmembrane region" description="Helical" evidence="11">
    <location>
        <begin position="160"/>
        <end position="183"/>
    </location>
</feature>
<keyword evidence="5 11" id="KW-0812">Transmembrane</keyword>
<feature type="transmembrane region" description="Helical" evidence="11">
    <location>
        <begin position="233"/>
        <end position="253"/>
    </location>
</feature>
<evidence type="ECO:0000256" key="2">
    <source>
        <dbReference type="ARBA" id="ARBA00022448"/>
    </source>
</evidence>
<feature type="transmembrane region" description="Helical" evidence="11">
    <location>
        <begin position="324"/>
        <end position="342"/>
    </location>
</feature>
<dbReference type="Pfam" id="PF01654">
    <property type="entry name" value="Cyt_bd_oxida_I"/>
    <property type="match status" value="1"/>
</dbReference>
<sequence>MLGKNKHSIMAFALGLVLAMAIYLVPGMTSDAIAKEAFAEQVFAEEAFAKEVLAQEAVEGEGEAEIEWSQDVFYKDWEGNPLKGPVSGYPAPELGPTDYNNYDFAPSRMLLWVANQQHLYFGSFVLAVPIFCMIIEFIGIRTREDDPIMSAKYDRLAHDLMKISLTAYSWTAILGGILLFSFITLFPGFFKYMAGIFRPVMHVYALMFLAESGILYVYYYGWDRMNQDPFLKWIHASLSVLLNLVGTILMYLANSWATFMQAPGGIDSQGRFLGNIWHVIHSTLWNPVGVHRILGNIVFGGGIVGAYAAYHYLTAKTEEDRAHYDWVCYVAMFICIFGLIPLP</sequence>
<evidence type="ECO:0000256" key="5">
    <source>
        <dbReference type="ARBA" id="ARBA00022692"/>
    </source>
</evidence>
<keyword evidence="10 11" id="KW-0472">Membrane</keyword>
<dbReference type="AlphaFoldDB" id="A0A382MFU1"/>
<proteinExistence type="predicted"/>
<dbReference type="GO" id="GO:0009055">
    <property type="term" value="F:electron transfer activity"/>
    <property type="evidence" value="ECO:0007669"/>
    <property type="project" value="InterPro"/>
</dbReference>
<dbReference type="EMBL" id="UINC01092761">
    <property type="protein sequence ID" value="SVC46617.1"/>
    <property type="molecule type" value="Genomic_DNA"/>
</dbReference>
<dbReference type="GO" id="GO:0046872">
    <property type="term" value="F:metal ion binding"/>
    <property type="evidence" value="ECO:0007669"/>
    <property type="project" value="UniProtKB-KW"/>
</dbReference>
<keyword evidence="6" id="KW-0479">Metal-binding</keyword>
<dbReference type="GO" id="GO:0005886">
    <property type="term" value="C:plasma membrane"/>
    <property type="evidence" value="ECO:0007669"/>
    <property type="project" value="UniProtKB-SubCell"/>
</dbReference>
<keyword evidence="3" id="KW-1003">Cell membrane</keyword>
<evidence type="ECO:0000256" key="1">
    <source>
        <dbReference type="ARBA" id="ARBA00004651"/>
    </source>
</evidence>
<protein>
    <submittedName>
        <fullName evidence="12">Uncharacterized protein</fullName>
    </submittedName>
</protein>
<feature type="transmembrane region" description="Helical" evidence="11">
    <location>
        <begin position="203"/>
        <end position="221"/>
    </location>
</feature>
<dbReference type="PANTHER" id="PTHR30365">
    <property type="entry name" value="CYTOCHROME D UBIQUINOL OXIDASE"/>
    <property type="match status" value="1"/>
</dbReference>
<reference evidence="12" key="1">
    <citation type="submission" date="2018-05" db="EMBL/GenBank/DDBJ databases">
        <authorList>
            <person name="Lanie J.A."/>
            <person name="Ng W.-L."/>
            <person name="Kazmierczak K.M."/>
            <person name="Andrzejewski T.M."/>
            <person name="Davidsen T.M."/>
            <person name="Wayne K.J."/>
            <person name="Tettelin H."/>
            <person name="Glass J.I."/>
            <person name="Rusch D."/>
            <person name="Podicherti R."/>
            <person name="Tsui H.-C.T."/>
            <person name="Winkler M.E."/>
        </authorList>
    </citation>
    <scope>NUCLEOTIDE SEQUENCE</scope>
</reference>
<keyword evidence="9" id="KW-0408">Iron</keyword>
<dbReference type="InterPro" id="IPR002585">
    <property type="entry name" value="Cyt-d_ubiquinol_oxidase_su_1"/>
</dbReference>
<dbReference type="GO" id="GO:0070069">
    <property type="term" value="C:cytochrome complex"/>
    <property type="evidence" value="ECO:0007669"/>
    <property type="project" value="InterPro"/>
</dbReference>
<evidence type="ECO:0000256" key="10">
    <source>
        <dbReference type="ARBA" id="ARBA00023136"/>
    </source>
</evidence>